<dbReference type="Proteomes" id="UP000013776">
    <property type="component" value="Unassembled WGS sequence"/>
</dbReference>
<evidence type="ECO:0000256" key="7">
    <source>
        <dbReference type="RuleBase" id="RU364059"/>
    </source>
</evidence>
<dbReference type="VEuPathDB" id="FungiDB:TAPDE_001923"/>
<dbReference type="GO" id="GO:0016592">
    <property type="term" value="C:mediator complex"/>
    <property type="evidence" value="ECO:0007669"/>
    <property type="project" value="InterPro"/>
</dbReference>
<protein>
    <recommendedName>
        <fullName evidence="7">Mediator of RNA polymerase II transcription subunit 1</fullName>
    </recommendedName>
    <alternativeName>
        <fullName evidence="7">Mediator complex subunit 1</fullName>
    </alternativeName>
</protein>
<feature type="compositionally biased region" description="Basic and acidic residues" evidence="8">
    <location>
        <begin position="495"/>
        <end position="508"/>
    </location>
</feature>
<evidence type="ECO:0000256" key="3">
    <source>
        <dbReference type="ARBA" id="ARBA00023015"/>
    </source>
</evidence>
<evidence type="ECO:0000313" key="11">
    <source>
        <dbReference type="Proteomes" id="UP000013776"/>
    </source>
</evidence>
<dbReference type="InterPro" id="IPR019680">
    <property type="entry name" value="Mediator_Med1"/>
</dbReference>
<accession>R4X9B1</accession>
<evidence type="ECO:0000313" key="10">
    <source>
        <dbReference type="EMBL" id="CCG82010.1"/>
    </source>
</evidence>
<evidence type="ECO:0000256" key="8">
    <source>
        <dbReference type="SAM" id="MobiDB-lite"/>
    </source>
</evidence>
<keyword evidence="6 7" id="KW-0539">Nucleus</keyword>
<dbReference type="GO" id="GO:0045944">
    <property type="term" value="P:positive regulation of transcription by RNA polymerase II"/>
    <property type="evidence" value="ECO:0007669"/>
    <property type="project" value="UniProtKB-ARBA"/>
</dbReference>
<feature type="region of interest" description="Disordered" evidence="8">
    <location>
        <begin position="481"/>
        <end position="510"/>
    </location>
</feature>
<evidence type="ECO:0000256" key="5">
    <source>
        <dbReference type="ARBA" id="ARBA00023163"/>
    </source>
</evidence>
<feature type="domain" description="Mediator complex subunit Med1" evidence="9">
    <location>
        <begin position="49"/>
        <end position="377"/>
    </location>
</feature>
<proteinExistence type="inferred from homology"/>
<comment type="subcellular location">
    <subcellularLocation>
        <location evidence="1 7">Nucleus</location>
    </subcellularLocation>
</comment>
<reference evidence="10 11" key="1">
    <citation type="journal article" date="2013" name="MBio">
        <title>Genome sequencing of the plant pathogen Taphrina deformans, the causal agent of peach leaf curl.</title>
        <authorList>
            <person name="Cisse O.H."/>
            <person name="Almeida J.M.G.C.F."/>
            <person name="Fonseca A."/>
            <person name="Kumar A.A."/>
            <person name="Salojaervi J."/>
            <person name="Overmyer K."/>
            <person name="Hauser P.M."/>
            <person name="Pagni M."/>
        </authorList>
    </citation>
    <scope>NUCLEOTIDE SEQUENCE [LARGE SCALE GENOMIC DNA]</scope>
    <source>
        <strain evidence="11">PYCC 5710 / ATCC 11124 / CBS 356.35 / IMI 108563 / JCM 9778 / NBRC 8474</strain>
    </source>
</reference>
<comment type="similarity">
    <text evidence="2 7">Belongs to the Mediator complex subunit 1 family.</text>
</comment>
<dbReference type="STRING" id="1097556.R4X9B1"/>
<evidence type="ECO:0000256" key="6">
    <source>
        <dbReference type="ARBA" id="ARBA00023242"/>
    </source>
</evidence>
<comment type="caution">
    <text evidence="10">The sequence shown here is derived from an EMBL/GenBank/DDBJ whole genome shotgun (WGS) entry which is preliminary data.</text>
</comment>
<evidence type="ECO:0000256" key="1">
    <source>
        <dbReference type="ARBA" id="ARBA00004123"/>
    </source>
</evidence>
<dbReference type="OrthoDB" id="5310959at2759"/>
<sequence>MTNLNVRLNEITSRLHSTKSSVVIHRNLETAHARLSQAARKSSHGVRLRELTEESLRKLATSLGLDSWADEPSNGIRTLSITGKIIVVDIGIDTATSEVGTCTLVLATDDGLQEEVTADGRDTLQRELQANELDSFARNLAVLAFLDRNSDPASGLNLFYAQDLLRDALNRKLANRLGLGERPIASASYLNFAIPYYRAAPRGKAQSESKVAFREKQGHVYHARIEIETQPMSAAQTNTDGTKPDESTDDPILYYPKCWVDSSNAWLPTKQFHSSRHRSDLRYVVVFEPAICMPSRLALKLVGDSSSRFDAEPVHLHPSVRKRQVHTPVGPQMINTTVTCSEELLLIRRMAFSHPKELEVILADARQYAICQHVLSTLGDNLVTGTNDDGTQDASTSVIRWRLEMTYTADTVSEIDDRRSIMLAISTEATPEAVVATVLIQPDFNFKCWHAVDEKYFGSALELIEDLPIAMMATASRIPHDAAEKQSEANLAEDSDVKPRMDYRRDPNDAATRNLTGLEAKLGFAYSVPVESTTELATNVVIDPQSPGFLAHLGQALRSAKFNA</sequence>
<keyword evidence="11" id="KW-1185">Reference proteome</keyword>
<dbReference type="GO" id="GO:0003712">
    <property type="term" value="F:transcription coregulator activity"/>
    <property type="evidence" value="ECO:0007669"/>
    <property type="project" value="InterPro"/>
</dbReference>
<keyword evidence="3 7" id="KW-0805">Transcription regulation</keyword>
<comment type="function">
    <text evidence="7">Component of the Mediator complex, a coactivator involved in the regulated transcription of nearly all RNA polymerase II-dependent genes. Mediator functions as a bridge to convey information from gene-specific regulatory proteins to the basal RNA polymerase II transcription machinery. Mediator is recruited to promoters by direct interactions with regulatory proteins and serves as a scaffold for the assembly of a functional preinitiation complex with RNA polymerase II and the general transcription factors.</text>
</comment>
<keyword evidence="4 7" id="KW-0010">Activator</keyword>
<gene>
    <name evidence="10" type="ORF">TAPDE_001923</name>
</gene>
<keyword evidence="5 7" id="KW-0804">Transcription</keyword>
<dbReference type="AlphaFoldDB" id="R4X9B1"/>
<evidence type="ECO:0000256" key="4">
    <source>
        <dbReference type="ARBA" id="ARBA00023159"/>
    </source>
</evidence>
<organism evidence="10 11">
    <name type="scientific">Taphrina deformans (strain PYCC 5710 / ATCC 11124 / CBS 356.35 / IMI 108563 / JCM 9778 / NBRC 8474)</name>
    <name type="common">Peach leaf curl fungus</name>
    <name type="synonym">Lalaria deformans</name>
    <dbReference type="NCBI Taxonomy" id="1097556"/>
    <lineage>
        <taxon>Eukaryota</taxon>
        <taxon>Fungi</taxon>
        <taxon>Dikarya</taxon>
        <taxon>Ascomycota</taxon>
        <taxon>Taphrinomycotina</taxon>
        <taxon>Taphrinomycetes</taxon>
        <taxon>Taphrinales</taxon>
        <taxon>Taphrinaceae</taxon>
        <taxon>Taphrina</taxon>
    </lineage>
</organism>
<dbReference type="EMBL" id="CAHR02000066">
    <property type="protein sequence ID" value="CCG82010.1"/>
    <property type="molecule type" value="Genomic_DNA"/>
</dbReference>
<name>R4X9B1_TAPDE</name>
<dbReference type="Pfam" id="PF10744">
    <property type="entry name" value="Med1"/>
    <property type="match status" value="1"/>
</dbReference>
<evidence type="ECO:0000256" key="2">
    <source>
        <dbReference type="ARBA" id="ARBA00006210"/>
    </source>
</evidence>
<evidence type="ECO:0000259" key="9">
    <source>
        <dbReference type="Pfam" id="PF10744"/>
    </source>
</evidence>